<feature type="region of interest" description="Disordered" evidence="1">
    <location>
        <begin position="216"/>
        <end position="235"/>
    </location>
</feature>
<feature type="transmembrane region" description="Helical" evidence="2">
    <location>
        <begin position="138"/>
        <end position="164"/>
    </location>
</feature>
<dbReference type="OrthoDB" id="1750997at2759"/>
<keyword evidence="2" id="KW-1133">Transmembrane helix</keyword>
<dbReference type="Proteomes" id="UP000828251">
    <property type="component" value="Unassembled WGS sequence"/>
</dbReference>
<evidence type="ECO:0000256" key="1">
    <source>
        <dbReference type="SAM" id="MobiDB-lite"/>
    </source>
</evidence>
<comment type="caution">
    <text evidence="3">The sequence shown here is derived from an EMBL/GenBank/DDBJ whole genome shotgun (WGS) entry which is preliminary data.</text>
</comment>
<evidence type="ECO:0000313" key="4">
    <source>
        <dbReference type="Proteomes" id="UP000828251"/>
    </source>
</evidence>
<proteinExistence type="predicted"/>
<keyword evidence="2" id="KW-0472">Membrane</keyword>
<dbReference type="AlphaFoldDB" id="A0A9D3VR06"/>
<accession>A0A9D3VR06</accession>
<keyword evidence="4" id="KW-1185">Reference proteome</keyword>
<keyword evidence="2" id="KW-0812">Transmembrane</keyword>
<organism evidence="3 4">
    <name type="scientific">Gossypium stocksii</name>
    <dbReference type="NCBI Taxonomy" id="47602"/>
    <lineage>
        <taxon>Eukaryota</taxon>
        <taxon>Viridiplantae</taxon>
        <taxon>Streptophyta</taxon>
        <taxon>Embryophyta</taxon>
        <taxon>Tracheophyta</taxon>
        <taxon>Spermatophyta</taxon>
        <taxon>Magnoliopsida</taxon>
        <taxon>eudicotyledons</taxon>
        <taxon>Gunneridae</taxon>
        <taxon>Pentapetalae</taxon>
        <taxon>rosids</taxon>
        <taxon>malvids</taxon>
        <taxon>Malvales</taxon>
        <taxon>Malvaceae</taxon>
        <taxon>Malvoideae</taxon>
        <taxon>Gossypium</taxon>
    </lineage>
</organism>
<dbReference type="EMBL" id="JAIQCV010000006">
    <property type="protein sequence ID" value="KAH1092211.1"/>
    <property type="molecule type" value="Genomic_DNA"/>
</dbReference>
<name>A0A9D3VR06_9ROSI</name>
<feature type="compositionally biased region" description="Polar residues" evidence="1">
    <location>
        <begin position="221"/>
        <end position="235"/>
    </location>
</feature>
<evidence type="ECO:0000256" key="2">
    <source>
        <dbReference type="SAM" id="Phobius"/>
    </source>
</evidence>
<reference evidence="3 4" key="1">
    <citation type="journal article" date="2021" name="Plant Biotechnol. J.">
        <title>Multi-omics assisted identification of the key and species-specific regulatory components of drought-tolerant mechanisms in Gossypium stocksii.</title>
        <authorList>
            <person name="Yu D."/>
            <person name="Ke L."/>
            <person name="Zhang D."/>
            <person name="Wu Y."/>
            <person name="Sun Y."/>
            <person name="Mei J."/>
            <person name="Sun J."/>
            <person name="Sun Y."/>
        </authorList>
    </citation>
    <scope>NUCLEOTIDE SEQUENCE [LARGE SCALE GENOMIC DNA]</scope>
    <source>
        <strain evidence="4">cv. E1</strain>
        <tissue evidence="3">Leaf</tissue>
    </source>
</reference>
<protein>
    <submittedName>
        <fullName evidence="3">Uncharacterized protein</fullName>
    </submittedName>
</protein>
<gene>
    <name evidence="3" type="ORF">J1N35_019468</name>
</gene>
<sequence>MRGPEAKRGKENEKKLVECFLCCGPHRMRDYFKRSKIFTGNKEEVEPIENKKGLIFLDINIAGQKRSALVDTEALDLFILEKAMDKFGLSISKSTKRIKTISAKLLLMRFRFWIIQWIKTWARHMEGLSLSWTLLKIIIINSVIIIIDIIIVYFNYGTVTWGAYKPELAMRLKVNQVFNVNALKLNCTDQEDPNRVPCRGRDEDIARIGEGNLMGRGPKPVTNTHGMSHRGQQMK</sequence>
<evidence type="ECO:0000313" key="3">
    <source>
        <dbReference type="EMBL" id="KAH1092211.1"/>
    </source>
</evidence>